<dbReference type="Gene3D" id="3.20.20.140">
    <property type="entry name" value="Metal-dependent hydrolases"/>
    <property type="match status" value="1"/>
</dbReference>
<accession>A0A382M4D9</accession>
<dbReference type="AlphaFoldDB" id="A0A382M4D9"/>
<dbReference type="InterPro" id="IPR032466">
    <property type="entry name" value="Metal_Hydrolase"/>
</dbReference>
<protein>
    <recommendedName>
        <fullName evidence="1">Amidohydrolase-related domain-containing protein</fullName>
    </recommendedName>
</protein>
<feature type="non-terminal residue" evidence="2">
    <location>
        <position position="1"/>
    </location>
</feature>
<reference evidence="2" key="1">
    <citation type="submission" date="2018-05" db="EMBL/GenBank/DDBJ databases">
        <authorList>
            <person name="Lanie J.A."/>
            <person name="Ng W.-L."/>
            <person name="Kazmierczak K.M."/>
            <person name="Andrzejewski T.M."/>
            <person name="Davidsen T.M."/>
            <person name="Wayne K.J."/>
            <person name="Tettelin H."/>
            <person name="Glass J.I."/>
            <person name="Rusch D."/>
            <person name="Podicherti R."/>
            <person name="Tsui H.-C.T."/>
            <person name="Winkler M.E."/>
        </authorList>
    </citation>
    <scope>NUCLEOTIDE SEQUENCE</scope>
</reference>
<gene>
    <name evidence="2" type="ORF">METZ01_LOCUS296414</name>
</gene>
<feature type="non-terminal residue" evidence="2">
    <location>
        <position position="170"/>
    </location>
</feature>
<dbReference type="EMBL" id="UINC01091077">
    <property type="protein sequence ID" value="SVC43560.1"/>
    <property type="molecule type" value="Genomic_DNA"/>
</dbReference>
<name>A0A382M4D9_9ZZZZ</name>
<dbReference type="GO" id="GO:0016787">
    <property type="term" value="F:hydrolase activity"/>
    <property type="evidence" value="ECO:0007669"/>
    <property type="project" value="InterPro"/>
</dbReference>
<sequence>VSDHLPAEREAPVELFLERMQTHGIDGAVLVQIGGTSFEHHAYLLRCLREYPDRFLGIGLVPPDCDDPGAHIDRLADASDGRIIGMRLGTLGGPADPFEAVDVRGLPIHRIWEHAAKKDYVIWLYPRAVDAHVVPHLFEAFPQVRVVFNHLMVCPGPKFWWDDKGRPQAD</sequence>
<feature type="domain" description="Amidohydrolase-related" evidence="1">
    <location>
        <begin position="10"/>
        <end position="151"/>
    </location>
</feature>
<dbReference type="SUPFAM" id="SSF51556">
    <property type="entry name" value="Metallo-dependent hydrolases"/>
    <property type="match status" value="1"/>
</dbReference>
<dbReference type="InterPro" id="IPR006680">
    <property type="entry name" value="Amidohydro-rel"/>
</dbReference>
<dbReference type="Pfam" id="PF04909">
    <property type="entry name" value="Amidohydro_2"/>
    <property type="match status" value="1"/>
</dbReference>
<evidence type="ECO:0000313" key="2">
    <source>
        <dbReference type="EMBL" id="SVC43560.1"/>
    </source>
</evidence>
<organism evidence="2">
    <name type="scientific">marine metagenome</name>
    <dbReference type="NCBI Taxonomy" id="408172"/>
    <lineage>
        <taxon>unclassified sequences</taxon>
        <taxon>metagenomes</taxon>
        <taxon>ecological metagenomes</taxon>
    </lineage>
</organism>
<evidence type="ECO:0000259" key="1">
    <source>
        <dbReference type="Pfam" id="PF04909"/>
    </source>
</evidence>
<proteinExistence type="predicted"/>